<dbReference type="Gene3D" id="3.20.20.80">
    <property type="entry name" value="Glycosidases"/>
    <property type="match status" value="1"/>
</dbReference>
<dbReference type="EMBL" id="CP035758">
    <property type="protein sequence ID" value="QBD83253.1"/>
    <property type="molecule type" value="Genomic_DNA"/>
</dbReference>
<dbReference type="AlphaFoldDB" id="A0A4P6K5K7"/>
<protein>
    <recommendedName>
        <fullName evidence="4">Glycosyl hydrolases family 39 N-terminal catalytic domain-containing protein</fullName>
    </recommendedName>
</protein>
<evidence type="ECO:0000256" key="1">
    <source>
        <dbReference type="ARBA" id="ARBA00008875"/>
    </source>
</evidence>
<dbReference type="OrthoDB" id="9805896at2"/>
<dbReference type="SUPFAM" id="SSF51445">
    <property type="entry name" value="(Trans)glycosidases"/>
    <property type="match status" value="1"/>
</dbReference>
<evidence type="ECO:0000259" key="4">
    <source>
        <dbReference type="Pfam" id="PF01229"/>
    </source>
</evidence>
<name>A0A4P6K5K7_KTERU</name>
<evidence type="ECO:0000256" key="3">
    <source>
        <dbReference type="ARBA" id="ARBA00023295"/>
    </source>
</evidence>
<dbReference type="InterPro" id="IPR017853">
    <property type="entry name" value="GH"/>
</dbReference>
<dbReference type="GO" id="GO:0016798">
    <property type="term" value="F:hydrolase activity, acting on glycosyl bonds"/>
    <property type="evidence" value="ECO:0007669"/>
    <property type="project" value="UniProtKB-KW"/>
</dbReference>
<evidence type="ECO:0000256" key="2">
    <source>
        <dbReference type="ARBA" id="ARBA00022801"/>
    </source>
</evidence>
<accession>A0A4P6K5K7</accession>
<keyword evidence="2" id="KW-0378">Hydrolase</keyword>
<dbReference type="Proteomes" id="UP000290365">
    <property type="component" value="Chromosome"/>
</dbReference>
<feature type="domain" description="Glycosyl hydrolases family 39 N-terminal catalytic" evidence="4">
    <location>
        <begin position="168"/>
        <end position="294"/>
    </location>
</feature>
<keyword evidence="3" id="KW-0326">Glycosidase</keyword>
<keyword evidence="6" id="KW-1185">Reference proteome</keyword>
<reference evidence="5 6" key="1">
    <citation type="submission" date="2019-01" db="EMBL/GenBank/DDBJ databases">
        <title>Ktedonosporobacter rubrisoli SCAWS-G2.</title>
        <authorList>
            <person name="Huang Y."/>
            <person name="Yan B."/>
        </authorList>
    </citation>
    <scope>NUCLEOTIDE SEQUENCE [LARGE SCALE GENOMIC DNA]</scope>
    <source>
        <strain evidence="5 6">SCAWS-G2</strain>
    </source>
</reference>
<dbReference type="Pfam" id="PF01229">
    <property type="entry name" value="Glyco_hydro_39"/>
    <property type="match status" value="1"/>
</dbReference>
<organism evidence="5 6">
    <name type="scientific">Ktedonosporobacter rubrisoli</name>
    <dbReference type="NCBI Taxonomy" id="2509675"/>
    <lineage>
        <taxon>Bacteria</taxon>
        <taxon>Bacillati</taxon>
        <taxon>Chloroflexota</taxon>
        <taxon>Ktedonobacteria</taxon>
        <taxon>Ktedonobacterales</taxon>
        <taxon>Ktedonosporobacteraceae</taxon>
        <taxon>Ktedonosporobacter</taxon>
    </lineage>
</organism>
<comment type="similarity">
    <text evidence="1">Belongs to the glycosyl hydrolase 39 family.</text>
</comment>
<proteinExistence type="inferred from homology"/>
<evidence type="ECO:0000313" key="5">
    <source>
        <dbReference type="EMBL" id="QBD83253.1"/>
    </source>
</evidence>
<gene>
    <name evidence="5" type="ORF">EPA93_47740</name>
</gene>
<sequence>MRKIKERILRSPQPGMPLYLLRIALVLLALLLSSACSSNTSPRSTQHTPPPQITPAASAMLPEQRIWKQGISSFIFGTNDTQEWYQNNVETNPAIQQALKGAHFTLMRTFFFSKSLVDNHATTDKEIEQRLKTIENSDMICLGVLADIFDVSFAKHVVSYASNRCNLYEFGNEPDTADIGITDYLKQWNTVIPLLRQINPKASFIGPAAGVGSYLKEFLTGVKQSGVLPDAVSFHWYPCWHDTQADCLSKANTVGPKVQTARTWVKELLGKDLPIGVTEWNFDPGNPPAPYGNDTNFMNSFTTDALETMMQVGVDFACQFAAASGTVYLDMFDFRTSKPKTQYYTIKMLIQRYRI</sequence>
<evidence type="ECO:0000313" key="6">
    <source>
        <dbReference type="Proteomes" id="UP000290365"/>
    </source>
</evidence>
<dbReference type="InterPro" id="IPR049166">
    <property type="entry name" value="GH39_cat"/>
</dbReference>
<dbReference type="KEGG" id="kbs:EPA93_47740"/>